<dbReference type="AlphaFoldDB" id="A0A420ELL7"/>
<dbReference type="PANTHER" id="PTHR43085:SF15">
    <property type="entry name" value="2-DEHYDRO-3-DEOXYGLUCONOKINASE"/>
    <property type="match status" value="1"/>
</dbReference>
<dbReference type="SUPFAM" id="SSF53613">
    <property type="entry name" value="Ribokinase-like"/>
    <property type="match status" value="1"/>
</dbReference>
<feature type="domain" description="Carbohydrate kinase PfkB" evidence="15">
    <location>
        <begin position="6"/>
        <end position="300"/>
    </location>
</feature>
<evidence type="ECO:0000256" key="2">
    <source>
        <dbReference type="ARBA" id="ARBA00022679"/>
    </source>
</evidence>
<dbReference type="InterPro" id="IPR029056">
    <property type="entry name" value="Ribokinase-like"/>
</dbReference>
<protein>
    <recommendedName>
        <fullName evidence="12">2-dehydro-3-deoxygluconokinase</fullName>
        <ecNumber evidence="11">2.7.1.45</ecNumber>
    </recommendedName>
    <alternativeName>
        <fullName evidence="13">2-keto-3-deoxygluconokinase</fullName>
    </alternativeName>
    <alternativeName>
        <fullName evidence="14">3-deoxy-2-oxo-D-gluconate kinase</fullName>
    </alternativeName>
    <alternativeName>
        <fullName evidence="8">KDG kinase</fullName>
    </alternativeName>
</protein>
<dbReference type="GO" id="GO:0005524">
    <property type="term" value="F:ATP binding"/>
    <property type="evidence" value="ECO:0007669"/>
    <property type="project" value="UniProtKB-KW"/>
</dbReference>
<dbReference type="CDD" id="cd01166">
    <property type="entry name" value="KdgK"/>
    <property type="match status" value="1"/>
</dbReference>
<evidence type="ECO:0000256" key="6">
    <source>
        <dbReference type="ARBA" id="ARBA00023277"/>
    </source>
</evidence>
<evidence type="ECO:0000256" key="12">
    <source>
        <dbReference type="ARBA" id="ARBA00067931"/>
    </source>
</evidence>
<evidence type="ECO:0000256" key="8">
    <source>
        <dbReference type="ARBA" id="ARBA00044254"/>
    </source>
</evidence>
<dbReference type="GO" id="GO:0042840">
    <property type="term" value="P:D-glucuronate catabolic process"/>
    <property type="evidence" value="ECO:0007669"/>
    <property type="project" value="TreeGrafter"/>
</dbReference>
<evidence type="ECO:0000256" key="5">
    <source>
        <dbReference type="ARBA" id="ARBA00022840"/>
    </source>
</evidence>
<evidence type="ECO:0000313" key="16">
    <source>
        <dbReference type="EMBL" id="RKF21540.1"/>
    </source>
</evidence>
<keyword evidence="4 16" id="KW-0418">Kinase</keyword>
<evidence type="ECO:0000256" key="9">
    <source>
        <dbReference type="ARBA" id="ARBA00050729"/>
    </source>
</evidence>
<dbReference type="PANTHER" id="PTHR43085">
    <property type="entry name" value="HEXOKINASE FAMILY MEMBER"/>
    <property type="match status" value="1"/>
</dbReference>
<name>A0A420ELL7_9ALTE</name>
<evidence type="ECO:0000256" key="4">
    <source>
        <dbReference type="ARBA" id="ARBA00022777"/>
    </source>
</evidence>
<comment type="catalytic activity">
    <reaction evidence="9">
        <text>2-dehydro-3-deoxy-D-gluconate + ATP = 2-dehydro-3-deoxy-6-phospho-D-gluconate + ADP + H(+)</text>
        <dbReference type="Rhea" id="RHEA:14797"/>
        <dbReference type="ChEBI" id="CHEBI:15378"/>
        <dbReference type="ChEBI" id="CHEBI:30616"/>
        <dbReference type="ChEBI" id="CHEBI:57569"/>
        <dbReference type="ChEBI" id="CHEBI:57990"/>
        <dbReference type="ChEBI" id="CHEBI:456216"/>
        <dbReference type="EC" id="2.7.1.45"/>
    </reaction>
</comment>
<dbReference type="GO" id="GO:0008673">
    <property type="term" value="F:2-dehydro-3-deoxygluconokinase activity"/>
    <property type="evidence" value="ECO:0007669"/>
    <property type="project" value="UniProtKB-EC"/>
</dbReference>
<comment type="caution">
    <text evidence="16">The sequence shown here is derived from an EMBL/GenBank/DDBJ whole genome shotgun (WGS) entry which is preliminary data.</text>
</comment>
<keyword evidence="17" id="KW-1185">Reference proteome</keyword>
<comment type="pathway">
    <text evidence="7">Carbohydrate acid metabolism; 2-dehydro-3-deoxy-D-gluconate degradation; D-glyceraldehyde 3-phosphate and pyruvate from 2-dehydro-3-deoxy-D-gluconate: step 1/2.</text>
</comment>
<keyword evidence="6" id="KW-0119">Carbohydrate metabolism</keyword>
<dbReference type="EC" id="2.7.1.45" evidence="11"/>
<dbReference type="InterPro" id="IPR011611">
    <property type="entry name" value="PfkB_dom"/>
</dbReference>
<keyword evidence="3" id="KW-0547">Nucleotide-binding</keyword>
<dbReference type="Proteomes" id="UP000286482">
    <property type="component" value="Unassembled WGS sequence"/>
</dbReference>
<keyword evidence="5" id="KW-0067">ATP-binding</keyword>
<dbReference type="GO" id="GO:0006974">
    <property type="term" value="P:DNA damage response"/>
    <property type="evidence" value="ECO:0007669"/>
    <property type="project" value="TreeGrafter"/>
</dbReference>
<dbReference type="Gene3D" id="3.40.1190.20">
    <property type="match status" value="1"/>
</dbReference>
<evidence type="ECO:0000256" key="1">
    <source>
        <dbReference type="ARBA" id="ARBA00010688"/>
    </source>
</evidence>
<dbReference type="FunFam" id="3.40.1190.20:FF:000011">
    <property type="entry name" value="2-dehydro-3-deoxygluconokinase, putative"/>
    <property type="match status" value="1"/>
</dbReference>
<dbReference type="GO" id="GO:0019698">
    <property type="term" value="P:D-galacturonate catabolic process"/>
    <property type="evidence" value="ECO:0007669"/>
    <property type="project" value="TreeGrafter"/>
</dbReference>
<evidence type="ECO:0000256" key="3">
    <source>
        <dbReference type="ARBA" id="ARBA00022741"/>
    </source>
</evidence>
<evidence type="ECO:0000256" key="11">
    <source>
        <dbReference type="ARBA" id="ARBA00066369"/>
    </source>
</evidence>
<gene>
    <name evidence="16" type="ORF">DBZ36_02510</name>
</gene>
<evidence type="ECO:0000256" key="7">
    <source>
        <dbReference type="ARBA" id="ARBA00043951"/>
    </source>
</evidence>
<accession>A0A420ELL7</accession>
<dbReference type="OrthoDB" id="9776822at2"/>
<dbReference type="EMBL" id="RAQO01000002">
    <property type="protein sequence ID" value="RKF21540.1"/>
    <property type="molecule type" value="Genomic_DNA"/>
</dbReference>
<dbReference type="PROSITE" id="PS00584">
    <property type="entry name" value="PFKB_KINASES_2"/>
    <property type="match status" value="1"/>
</dbReference>
<keyword evidence="2" id="KW-0808">Transferase</keyword>
<comment type="function">
    <text evidence="10">Catalyzes the phosphorylation of 2-keto-3-deoxygluconate (KDG) to produce 2-keto-3-deoxy-6-phosphogluconate (KDPG).</text>
</comment>
<evidence type="ECO:0000259" key="15">
    <source>
        <dbReference type="Pfam" id="PF00294"/>
    </source>
</evidence>
<sequence>MTTNPKVAIIGECMIELSENKGQVARRFGGDTLNTAVYLSRLSAFSPYYVSALGDNDPFSQEMVDAWNSEGVDTSLIQRLPNYLPGLYYIDVDESGERSFFYWREQAAAKFWLDQDCSEDTLAQLMTMDWIYLSGISIAILSDESREKFFTWLAAFRANGGKVAFDNNYRPRLWQSKEHAQVAYRHMMGLCDLAILTFDDEQDLFGTDTPQTCIDNSHQSGVNEVVIKQGSNPCQISYPEHFLSVAAQKITNVVDTTAAGDSFSAGYLAGRLAGKDPQASAEIAHRVAGTVIQHRGAIIDQQFMPQIG</sequence>
<evidence type="ECO:0000256" key="13">
    <source>
        <dbReference type="ARBA" id="ARBA00075711"/>
    </source>
</evidence>
<evidence type="ECO:0000313" key="17">
    <source>
        <dbReference type="Proteomes" id="UP000286482"/>
    </source>
</evidence>
<dbReference type="InterPro" id="IPR002173">
    <property type="entry name" value="Carboh/pur_kinase_PfkB_CS"/>
</dbReference>
<reference evidence="16 17" key="1">
    <citation type="submission" date="2018-09" db="EMBL/GenBank/DDBJ databases">
        <authorList>
            <person name="Wang Z."/>
        </authorList>
    </citation>
    <scope>NUCLEOTIDE SEQUENCE [LARGE SCALE GENOMIC DNA]</scope>
    <source>
        <strain evidence="16 17">ALS 81</strain>
    </source>
</reference>
<dbReference type="Pfam" id="PF00294">
    <property type="entry name" value="PfkB"/>
    <property type="match status" value="1"/>
</dbReference>
<dbReference type="InterPro" id="IPR050306">
    <property type="entry name" value="PfkB_Carbo_kinase"/>
</dbReference>
<evidence type="ECO:0000256" key="10">
    <source>
        <dbReference type="ARBA" id="ARBA00054997"/>
    </source>
</evidence>
<organism evidence="16 17">
    <name type="scientific">Alginatibacterium sediminis</name>
    <dbReference type="NCBI Taxonomy" id="2164068"/>
    <lineage>
        <taxon>Bacteria</taxon>
        <taxon>Pseudomonadati</taxon>
        <taxon>Pseudomonadota</taxon>
        <taxon>Gammaproteobacteria</taxon>
        <taxon>Alteromonadales</taxon>
        <taxon>Alteromonadaceae</taxon>
        <taxon>Alginatibacterium</taxon>
    </lineage>
</organism>
<evidence type="ECO:0000256" key="14">
    <source>
        <dbReference type="ARBA" id="ARBA00080545"/>
    </source>
</evidence>
<dbReference type="GO" id="GO:0005829">
    <property type="term" value="C:cytosol"/>
    <property type="evidence" value="ECO:0007669"/>
    <property type="project" value="TreeGrafter"/>
</dbReference>
<dbReference type="RefSeq" id="WP_120353343.1">
    <property type="nucleotide sequence ID" value="NZ_RAQO01000002.1"/>
</dbReference>
<comment type="similarity">
    <text evidence="1">Belongs to the carbohydrate kinase PfkB family.</text>
</comment>
<proteinExistence type="inferred from homology"/>